<dbReference type="Proteomes" id="UP000291116">
    <property type="component" value="Unassembled WGS sequence"/>
</dbReference>
<dbReference type="Gene3D" id="1.25.40.20">
    <property type="entry name" value="Ankyrin repeat-containing domain"/>
    <property type="match status" value="1"/>
</dbReference>
<dbReference type="EMBL" id="CAACVS010000218">
    <property type="protein sequence ID" value="VEU39382.1"/>
    <property type="molecule type" value="Genomic_DNA"/>
</dbReference>
<accession>A0A448ZBE8</accession>
<evidence type="ECO:0000313" key="1">
    <source>
        <dbReference type="EMBL" id="VEU39382.1"/>
    </source>
</evidence>
<proteinExistence type="predicted"/>
<name>A0A448ZBE8_9STRA</name>
<gene>
    <name evidence="1" type="ORF">PSNMU_V1.4_AUG-EV-PASAV3_0062300</name>
</gene>
<dbReference type="OrthoDB" id="52982at2759"/>
<evidence type="ECO:0000313" key="2">
    <source>
        <dbReference type="Proteomes" id="UP000291116"/>
    </source>
</evidence>
<keyword evidence="2" id="KW-1185">Reference proteome</keyword>
<reference evidence="1 2" key="1">
    <citation type="submission" date="2019-01" db="EMBL/GenBank/DDBJ databases">
        <authorList>
            <person name="Ferrante I. M."/>
        </authorList>
    </citation>
    <scope>NUCLEOTIDE SEQUENCE [LARGE SCALE GENOMIC DNA]</scope>
    <source>
        <strain evidence="1 2">B856</strain>
    </source>
</reference>
<organism evidence="1 2">
    <name type="scientific">Pseudo-nitzschia multistriata</name>
    <dbReference type="NCBI Taxonomy" id="183589"/>
    <lineage>
        <taxon>Eukaryota</taxon>
        <taxon>Sar</taxon>
        <taxon>Stramenopiles</taxon>
        <taxon>Ochrophyta</taxon>
        <taxon>Bacillariophyta</taxon>
        <taxon>Bacillariophyceae</taxon>
        <taxon>Bacillariophycidae</taxon>
        <taxon>Bacillariales</taxon>
        <taxon>Bacillariaceae</taxon>
        <taxon>Pseudo-nitzschia</taxon>
    </lineage>
</organism>
<sequence length="388" mass="44306">MKNKNKSQKTISKAISILQQKEKFPVLVRYKIDALENAFLEGVETAICDLLCNRNNTADRISRVTSRNHNIDAYGLDSDRDTEAEVAHAIATCPRVLRKKIQHAFEGYRYPIAVQLNNPKAVSFVPLLAKLGIEFGNFKKEERGGIFDADFPGPNILSELVENTAWQLGRRIRRKLVVGSNSSDNDGEDDDPFLEVLLRMKAMDLFKKNDIRDYGLVMKLCNRARIPEKPFRFLTDWDPLSLTTRNNNKTNSTSLPLHHAAWTGSKRQCGMVLEAGLRHFPACEGILLLFQKDSTGSTPFHYACERIGVKSTMKVIDNTMQKVRKDGCLECSFKSIQAVLMASTCENIHLDGLYFLLRRQPNLLLHEYHHHYWRPAERAVSHAYIRRC</sequence>
<dbReference type="AlphaFoldDB" id="A0A448ZBE8"/>
<dbReference type="InterPro" id="IPR036770">
    <property type="entry name" value="Ankyrin_rpt-contain_sf"/>
</dbReference>
<protein>
    <submittedName>
        <fullName evidence="1">Uncharacterized protein</fullName>
    </submittedName>
</protein>